<comment type="caution">
    <text evidence="4">The sequence shown here is derived from an EMBL/GenBank/DDBJ whole genome shotgun (WGS) entry which is preliminary data.</text>
</comment>
<dbReference type="Pfam" id="PF13203">
    <property type="entry name" value="DUF2201_N"/>
    <property type="match status" value="2"/>
</dbReference>
<evidence type="ECO:0000256" key="1">
    <source>
        <dbReference type="SAM" id="MobiDB-lite"/>
    </source>
</evidence>
<proteinExistence type="predicted"/>
<protein>
    <recommendedName>
        <fullName evidence="6">Metal-dependent peptidase</fullName>
    </recommendedName>
</protein>
<feature type="compositionally biased region" description="Low complexity" evidence="1">
    <location>
        <begin position="81"/>
        <end position="97"/>
    </location>
</feature>
<evidence type="ECO:0000259" key="2">
    <source>
        <dbReference type="Pfam" id="PF09967"/>
    </source>
</evidence>
<feature type="domain" description="Putative metallopeptidase" evidence="3">
    <location>
        <begin position="120"/>
        <end position="241"/>
    </location>
</feature>
<dbReference type="SUPFAM" id="SSF53300">
    <property type="entry name" value="vWA-like"/>
    <property type="match status" value="1"/>
</dbReference>
<dbReference type="PANTHER" id="PTHR38730:SF1">
    <property type="entry name" value="SLL7028 PROTEIN"/>
    <property type="match status" value="1"/>
</dbReference>
<feature type="domain" description="Putative metallopeptidase" evidence="3">
    <location>
        <begin position="274"/>
        <end position="377"/>
    </location>
</feature>
<accession>A0ABQ3XFN8</accession>
<sequence>MKTKPLLRTPSASPSPHPPHARSAPDRPSEPEGRPEPEGEATTPQGRGLTPKGRIAAPQGRGLTPKGRIAAPQGRGPAPKGRVAAPQGRGAAPQGKAASERKAPPSTPEGSRRASFTAEESEKLYAARLFAAEARPYLATALFALKPILSWRVPTMAVDRYWRCYVSPGFVTATPLEELAGIWVHEVSHLLRDHHGRGDRLAAGKDLTGPGDRLRMNIAGDFEINDDVYGDGLPRPSGAIVPSLLGLPDGKLMEEYLPMIAMGPYLDRLVWLDCGGGADGADRPWELGPDGAHAMDAEAQALVRHRVARGIIGRGDSPAGWKRWAERVIHPPQPWRQLLGSAIRSAVSASGAGEDYFWNRPSRRASSLPGVILPSLRRRPPRVAVVIDTSGSVSDSELGSALLEVAAIARAVGGRSDLLRVISCDAATHVSGPICQAENITLLGGGGTDLRAGFATALTTRPDVVVALTDGQTPWPDHRPPCRTVVGLFSRPPAEDDEDNYVPILTPSWTRTVHIG</sequence>
<feature type="region of interest" description="Disordered" evidence="1">
    <location>
        <begin position="1"/>
        <end position="118"/>
    </location>
</feature>
<dbReference type="Pfam" id="PF09967">
    <property type="entry name" value="DUF2201"/>
    <property type="match status" value="1"/>
</dbReference>
<evidence type="ECO:0000313" key="4">
    <source>
        <dbReference type="EMBL" id="GID57240.1"/>
    </source>
</evidence>
<evidence type="ECO:0008006" key="6">
    <source>
        <dbReference type="Google" id="ProtNLM"/>
    </source>
</evidence>
<dbReference type="InterPro" id="IPR025154">
    <property type="entry name" value="Put_metallopeptidase_dom"/>
</dbReference>
<dbReference type="Proteomes" id="UP000612282">
    <property type="component" value="Unassembled WGS sequence"/>
</dbReference>
<dbReference type="InterPro" id="IPR036465">
    <property type="entry name" value="vWFA_dom_sf"/>
</dbReference>
<feature type="domain" description="VWA-like" evidence="2">
    <location>
        <begin position="383"/>
        <end position="486"/>
    </location>
</feature>
<dbReference type="EMBL" id="BOMG01000070">
    <property type="protein sequence ID" value="GID57240.1"/>
    <property type="molecule type" value="Genomic_DNA"/>
</dbReference>
<evidence type="ECO:0000259" key="3">
    <source>
        <dbReference type="Pfam" id="PF13203"/>
    </source>
</evidence>
<organism evidence="4 5">
    <name type="scientific">Actinoplanes couchii</name>
    <dbReference type="NCBI Taxonomy" id="403638"/>
    <lineage>
        <taxon>Bacteria</taxon>
        <taxon>Bacillati</taxon>
        <taxon>Actinomycetota</taxon>
        <taxon>Actinomycetes</taxon>
        <taxon>Micromonosporales</taxon>
        <taxon>Micromonosporaceae</taxon>
        <taxon>Actinoplanes</taxon>
    </lineage>
</organism>
<dbReference type="PANTHER" id="PTHR38730">
    <property type="entry name" value="SLL7028 PROTEIN"/>
    <property type="match status" value="1"/>
</dbReference>
<name>A0ABQ3XFN8_9ACTN</name>
<evidence type="ECO:0000313" key="5">
    <source>
        <dbReference type="Proteomes" id="UP000612282"/>
    </source>
</evidence>
<keyword evidence="5" id="KW-1185">Reference proteome</keyword>
<gene>
    <name evidence="4" type="ORF">Aco03nite_056440</name>
</gene>
<reference evidence="4 5" key="1">
    <citation type="submission" date="2021-01" db="EMBL/GenBank/DDBJ databases">
        <title>Whole genome shotgun sequence of Actinoplanes couchii NBRC 106145.</title>
        <authorList>
            <person name="Komaki H."/>
            <person name="Tamura T."/>
        </authorList>
    </citation>
    <scope>NUCLEOTIDE SEQUENCE [LARGE SCALE GENOMIC DNA]</scope>
    <source>
        <strain evidence="4 5">NBRC 106145</strain>
    </source>
</reference>
<dbReference type="InterPro" id="IPR018698">
    <property type="entry name" value="VWA-like_dom"/>
</dbReference>
<feature type="compositionally biased region" description="Basic and acidic residues" evidence="1">
    <location>
        <begin position="23"/>
        <end position="37"/>
    </location>
</feature>